<sequence length="120" mass="13555">MYWHARSRLAAVEAGVRRDMRRERLSSTLAALSACVLVALAYFHVLPGFQKLIMAGTLIACGLIFTHGGRLWVAQGQEEIVREWREALETEEVGVARWINCIRLPDGGLIYRDAGMQTRR</sequence>
<keyword evidence="3" id="KW-1185">Reference proteome</keyword>
<accession>A0ABP9R946</accession>
<evidence type="ECO:0000313" key="2">
    <source>
        <dbReference type="EMBL" id="GAA5172638.1"/>
    </source>
</evidence>
<organism evidence="2 3">
    <name type="scientific">Pseudonocardia eucalypti</name>
    <dbReference type="NCBI Taxonomy" id="648755"/>
    <lineage>
        <taxon>Bacteria</taxon>
        <taxon>Bacillati</taxon>
        <taxon>Actinomycetota</taxon>
        <taxon>Actinomycetes</taxon>
        <taxon>Pseudonocardiales</taxon>
        <taxon>Pseudonocardiaceae</taxon>
        <taxon>Pseudonocardia</taxon>
    </lineage>
</organism>
<gene>
    <name evidence="2" type="ORF">GCM10023321_72800</name>
</gene>
<proteinExistence type="predicted"/>
<protein>
    <submittedName>
        <fullName evidence="2">Uncharacterized protein</fullName>
    </submittedName>
</protein>
<reference evidence="3" key="1">
    <citation type="journal article" date="2019" name="Int. J. Syst. Evol. Microbiol.">
        <title>The Global Catalogue of Microorganisms (GCM) 10K type strain sequencing project: providing services to taxonomists for standard genome sequencing and annotation.</title>
        <authorList>
            <consortium name="The Broad Institute Genomics Platform"/>
            <consortium name="The Broad Institute Genome Sequencing Center for Infectious Disease"/>
            <person name="Wu L."/>
            <person name="Ma J."/>
        </authorList>
    </citation>
    <scope>NUCLEOTIDE SEQUENCE [LARGE SCALE GENOMIC DNA]</scope>
    <source>
        <strain evidence="3">JCM 18303</strain>
    </source>
</reference>
<keyword evidence="1" id="KW-0472">Membrane</keyword>
<evidence type="ECO:0000256" key="1">
    <source>
        <dbReference type="SAM" id="Phobius"/>
    </source>
</evidence>
<evidence type="ECO:0000313" key="3">
    <source>
        <dbReference type="Proteomes" id="UP001428817"/>
    </source>
</evidence>
<keyword evidence="1" id="KW-1133">Transmembrane helix</keyword>
<keyword evidence="1" id="KW-0812">Transmembrane</keyword>
<feature type="transmembrane region" description="Helical" evidence="1">
    <location>
        <begin position="52"/>
        <end position="73"/>
    </location>
</feature>
<comment type="caution">
    <text evidence="2">The sequence shown here is derived from an EMBL/GenBank/DDBJ whole genome shotgun (WGS) entry which is preliminary data.</text>
</comment>
<name>A0ABP9R946_9PSEU</name>
<dbReference type="EMBL" id="BAABJP010000051">
    <property type="protein sequence ID" value="GAA5172638.1"/>
    <property type="molecule type" value="Genomic_DNA"/>
</dbReference>
<dbReference type="PROSITE" id="PS51257">
    <property type="entry name" value="PROKAR_LIPOPROTEIN"/>
    <property type="match status" value="1"/>
</dbReference>
<dbReference type="Proteomes" id="UP001428817">
    <property type="component" value="Unassembled WGS sequence"/>
</dbReference>
<feature type="transmembrane region" description="Helical" evidence="1">
    <location>
        <begin position="27"/>
        <end position="46"/>
    </location>
</feature>